<organism evidence="1 2">
    <name type="scientific">Paenibacillus cisolokensis</name>
    <dbReference type="NCBI Taxonomy" id="1658519"/>
    <lineage>
        <taxon>Bacteria</taxon>
        <taxon>Bacillati</taxon>
        <taxon>Bacillota</taxon>
        <taxon>Bacilli</taxon>
        <taxon>Bacillales</taxon>
        <taxon>Paenibacillaceae</taxon>
        <taxon>Paenibacillus</taxon>
    </lineage>
</organism>
<comment type="caution">
    <text evidence="1">The sequence shown here is derived from an EMBL/GenBank/DDBJ whole genome shotgun (WGS) entry which is preliminary data.</text>
</comment>
<dbReference type="EMBL" id="BOVJ01000199">
    <property type="protein sequence ID" value="GIQ66657.1"/>
    <property type="molecule type" value="Genomic_DNA"/>
</dbReference>
<reference evidence="1 2" key="1">
    <citation type="submission" date="2021-04" db="EMBL/GenBank/DDBJ databases">
        <title>Draft genome sequence of Paenibacillus cisolokensis, LC2-13A.</title>
        <authorList>
            <person name="Uke A."/>
            <person name="Chhe C."/>
            <person name="Baramee S."/>
            <person name="Kosugi A."/>
        </authorList>
    </citation>
    <scope>NUCLEOTIDE SEQUENCE [LARGE SCALE GENOMIC DNA]</scope>
    <source>
        <strain evidence="1 2">LC2-13A</strain>
    </source>
</reference>
<protein>
    <submittedName>
        <fullName evidence="1">Uncharacterized protein</fullName>
    </submittedName>
</protein>
<keyword evidence="2" id="KW-1185">Reference proteome</keyword>
<evidence type="ECO:0000313" key="2">
    <source>
        <dbReference type="Proteomes" id="UP000680304"/>
    </source>
</evidence>
<gene>
    <name evidence="1" type="ORF">PACILC2_52250</name>
</gene>
<sequence length="86" mass="9171">MSLSDAATGAIVLKTVADADIRQWLPGTRTVFHTIKLPKRLAEGEYIVNAAILDPQTGKPGVEFAIEGRRPDGRYPLGTVIVAAPS</sequence>
<evidence type="ECO:0000313" key="1">
    <source>
        <dbReference type="EMBL" id="GIQ66657.1"/>
    </source>
</evidence>
<dbReference type="Proteomes" id="UP000680304">
    <property type="component" value="Unassembled WGS sequence"/>
</dbReference>
<name>A0ABQ4NEJ2_9BACL</name>
<proteinExistence type="predicted"/>
<accession>A0ABQ4NEJ2</accession>